<feature type="compositionally biased region" description="Polar residues" evidence="1">
    <location>
        <begin position="603"/>
        <end position="612"/>
    </location>
</feature>
<dbReference type="AlphaFoldDB" id="A0AAE0S803"/>
<evidence type="ECO:0000313" key="3">
    <source>
        <dbReference type="Proteomes" id="UP001195483"/>
    </source>
</evidence>
<organism evidence="2 3">
    <name type="scientific">Potamilus streckersoni</name>
    <dbReference type="NCBI Taxonomy" id="2493646"/>
    <lineage>
        <taxon>Eukaryota</taxon>
        <taxon>Metazoa</taxon>
        <taxon>Spiralia</taxon>
        <taxon>Lophotrochozoa</taxon>
        <taxon>Mollusca</taxon>
        <taxon>Bivalvia</taxon>
        <taxon>Autobranchia</taxon>
        <taxon>Heteroconchia</taxon>
        <taxon>Palaeoheterodonta</taxon>
        <taxon>Unionida</taxon>
        <taxon>Unionoidea</taxon>
        <taxon>Unionidae</taxon>
        <taxon>Ambleminae</taxon>
        <taxon>Lampsilini</taxon>
        <taxon>Potamilus</taxon>
    </lineage>
</organism>
<accession>A0AAE0S803</accession>
<gene>
    <name evidence="2" type="ORF">CHS0354_008071</name>
</gene>
<reference evidence="2" key="2">
    <citation type="journal article" date="2021" name="Genome Biol. Evol.">
        <title>Developing a high-quality reference genome for a parasitic bivalve with doubly uniparental inheritance (Bivalvia: Unionida).</title>
        <authorList>
            <person name="Smith C.H."/>
        </authorList>
    </citation>
    <scope>NUCLEOTIDE SEQUENCE</scope>
    <source>
        <strain evidence="2">CHS0354</strain>
        <tissue evidence="2">Mantle</tissue>
    </source>
</reference>
<dbReference type="EMBL" id="JAEAOA010000545">
    <property type="protein sequence ID" value="KAK3587045.1"/>
    <property type="molecule type" value="Genomic_DNA"/>
</dbReference>
<evidence type="ECO:0008006" key="4">
    <source>
        <dbReference type="Google" id="ProtNLM"/>
    </source>
</evidence>
<protein>
    <recommendedName>
        <fullName evidence="4">TIR domain-containing protein</fullName>
    </recommendedName>
</protein>
<evidence type="ECO:0000313" key="2">
    <source>
        <dbReference type="EMBL" id="KAK3587045.1"/>
    </source>
</evidence>
<proteinExistence type="predicted"/>
<keyword evidence="3" id="KW-1185">Reference proteome</keyword>
<comment type="caution">
    <text evidence="2">The sequence shown here is derived from an EMBL/GenBank/DDBJ whole genome shotgun (WGS) entry which is preliminary data.</text>
</comment>
<reference evidence="2" key="3">
    <citation type="submission" date="2023-05" db="EMBL/GenBank/DDBJ databases">
        <authorList>
            <person name="Smith C.H."/>
        </authorList>
    </citation>
    <scope>NUCLEOTIDE SEQUENCE</scope>
    <source>
        <strain evidence="2">CHS0354</strain>
        <tissue evidence="2">Mantle</tissue>
    </source>
</reference>
<dbReference type="InterPro" id="IPR035897">
    <property type="entry name" value="Toll_tir_struct_dom_sf"/>
</dbReference>
<sequence length="612" mass="70471">MIWICVGDQKTSGCLTIDEMKQLVRKETSTEKVQGVQKMGSDVELLSTVSGVTIPEKCQMPVQRRRLPRGIKRHAAFVYLNTDSDWVNKTVEALDHDYGFVCGKYDLEEFRGLSLFVCLYDIFITSCKVFAIYGFDTLQSREILDELERTTILSEMVVPILLDDSSVERMDVLNYVDARNSIRREIWWPKLLMELQDEGDQKPSGRLTIDEMKQLVRKETSTENVQGVQKMGSDVELLSTVSGVTIPEKCQMPVQRRRLPQGKKRHAAFVYLKSDSDWVNKTVEALDHDYGFVCGKYGLEEFRGLSLFVCLYDIFITSCKVFAIYGIDTLQSREMLDELETTTILSEMVVPILLDDSSVERIDVLNYVDARDSIRKDIWWPKLLMELQDEGDQKPSGRLTIDEMKQLVREETSTEKVQGVQKMGSDVELLSTVSGVTIPEKCQMPVQRRHLPRGIKRHAAFFYFKSDRDWINTTVETLDKDYGFVCDKYDLEEFRGLSLFVCLYDIFITSHKIFAIYGIDTLQSREMLDELETTTILKERVVPILLDDCNVRRMDFLNYVDARDSIRRDTWLPKLLMELQDEGNKKSTEGVVSVEGKQPIVHETSSQKESSL</sequence>
<name>A0AAE0S803_9BIVA</name>
<dbReference type="Proteomes" id="UP001195483">
    <property type="component" value="Unassembled WGS sequence"/>
</dbReference>
<dbReference type="SUPFAM" id="SSF52200">
    <property type="entry name" value="Toll/Interleukin receptor TIR domain"/>
    <property type="match status" value="1"/>
</dbReference>
<evidence type="ECO:0000256" key="1">
    <source>
        <dbReference type="SAM" id="MobiDB-lite"/>
    </source>
</evidence>
<feature type="region of interest" description="Disordered" evidence="1">
    <location>
        <begin position="584"/>
        <end position="612"/>
    </location>
</feature>
<reference evidence="2" key="1">
    <citation type="journal article" date="2021" name="Genome Biol. Evol.">
        <title>A High-Quality Reference Genome for a Parasitic Bivalve with Doubly Uniparental Inheritance (Bivalvia: Unionida).</title>
        <authorList>
            <person name="Smith C.H."/>
        </authorList>
    </citation>
    <scope>NUCLEOTIDE SEQUENCE</scope>
    <source>
        <strain evidence="2">CHS0354</strain>
    </source>
</reference>